<dbReference type="GeneID" id="3864214"/>
<name>Q4UIA2_THEAN</name>
<protein>
    <submittedName>
        <fullName evidence="2">Uncharacterized protein</fullName>
    </submittedName>
</protein>
<evidence type="ECO:0000256" key="1">
    <source>
        <dbReference type="SAM" id="MobiDB-lite"/>
    </source>
</evidence>
<sequence length="302" mass="34268">MESSFNSFQYTSSGFKRPNLTPDNNDVSEESLENKPKRTFGFFSASKLDANNPNNEDSSFLKNYKPDENLLKSHWLFSDESPVNQVSNTNSFTHLNNAFNSYNQSSIATTRATSIETPTGFKLASGKQCDYYNADKNEEFRKLLGLDDEDVTIESLKASVPRFTNANNMIQNSNQNLNVNVNLKPEQTFRQNTSVYEDSNSDSNSNAETISDIPSQDSGKLSYTDFWNHQCTFTQYYSSNMSLEVISDLWSKYGNPLLVNYANAERYNYLLFTHQNDYVSVGGLNEIVSCFKKIVSKSNLNM</sequence>
<organism evidence="2 3">
    <name type="scientific">Theileria annulata</name>
    <dbReference type="NCBI Taxonomy" id="5874"/>
    <lineage>
        <taxon>Eukaryota</taxon>
        <taxon>Sar</taxon>
        <taxon>Alveolata</taxon>
        <taxon>Apicomplexa</taxon>
        <taxon>Aconoidasida</taxon>
        <taxon>Piroplasmida</taxon>
        <taxon>Theileriidae</taxon>
        <taxon>Theileria</taxon>
    </lineage>
</organism>
<dbReference type="InParanoid" id="Q4UIA2"/>
<feature type="compositionally biased region" description="Polar residues" evidence="1">
    <location>
        <begin position="1"/>
        <end position="14"/>
    </location>
</feature>
<dbReference type="VEuPathDB" id="PiroplasmaDB:TA06345"/>
<keyword evidence="3" id="KW-1185">Reference proteome</keyword>
<dbReference type="KEGG" id="tan:TA06345"/>
<dbReference type="RefSeq" id="XP_953865.1">
    <property type="nucleotide sequence ID" value="XM_948772.1"/>
</dbReference>
<proteinExistence type="predicted"/>
<dbReference type="Proteomes" id="UP000001950">
    <property type="component" value="Chromosome 1"/>
</dbReference>
<dbReference type="eggNOG" id="ENOG502TN6I">
    <property type="taxonomic scope" value="Eukaryota"/>
</dbReference>
<evidence type="ECO:0000313" key="2">
    <source>
        <dbReference type="EMBL" id="CAI73187.1"/>
    </source>
</evidence>
<accession>Q4UIA2</accession>
<dbReference type="AlphaFoldDB" id="Q4UIA2"/>
<evidence type="ECO:0000313" key="3">
    <source>
        <dbReference type="Proteomes" id="UP000001950"/>
    </source>
</evidence>
<feature type="region of interest" description="Disordered" evidence="1">
    <location>
        <begin position="1"/>
        <end position="33"/>
    </location>
</feature>
<gene>
    <name evidence="2" type="ORF">TA06345</name>
</gene>
<feature type="region of interest" description="Disordered" evidence="1">
    <location>
        <begin position="194"/>
        <end position="214"/>
    </location>
</feature>
<reference evidence="2 3" key="1">
    <citation type="journal article" date="2005" name="Science">
        <title>Genome of the host-cell transforming parasite Theileria annulata compared with T. parva.</title>
        <authorList>
            <person name="Pain A."/>
            <person name="Renauld H."/>
            <person name="Berriman M."/>
            <person name="Murphy L."/>
            <person name="Yeats C.A."/>
            <person name="Weir W."/>
            <person name="Kerhornou A."/>
            <person name="Aslett M."/>
            <person name="Bishop R."/>
            <person name="Bouchier C."/>
            <person name="Cochet M."/>
            <person name="Coulson R.M.R."/>
            <person name="Cronin A."/>
            <person name="de Villiers E.P."/>
            <person name="Fraser A."/>
            <person name="Fosker N."/>
            <person name="Gardner M."/>
            <person name="Goble A."/>
            <person name="Griffiths-Jones S."/>
            <person name="Harris D.E."/>
            <person name="Katzer F."/>
            <person name="Larke N."/>
            <person name="Lord A."/>
            <person name="Maser P."/>
            <person name="McKellar S."/>
            <person name="Mooney P."/>
            <person name="Morton F."/>
            <person name="Nene V."/>
            <person name="O'Neil S."/>
            <person name="Price C."/>
            <person name="Quail M.A."/>
            <person name="Rabbinowitsch E."/>
            <person name="Rawlings N.D."/>
            <person name="Rutter S."/>
            <person name="Saunders D."/>
            <person name="Seeger K."/>
            <person name="Shah T."/>
            <person name="Squares R."/>
            <person name="Squares S."/>
            <person name="Tivey A."/>
            <person name="Walker A.R."/>
            <person name="Woodward J."/>
            <person name="Dobbelaere D.A.E."/>
            <person name="Langsley G."/>
            <person name="Rajandream M.A."/>
            <person name="McKeever D."/>
            <person name="Shiels B."/>
            <person name="Tait A."/>
            <person name="Barrell B.G."/>
            <person name="Hall N."/>
        </authorList>
    </citation>
    <scope>NUCLEOTIDE SEQUENCE [LARGE SCALE GENOMIC DNA]</scope>
    <source>
        <strain evidence="3">Ankara</strain>
    </source>
</reference>
<dbReference type="EMBL" id="CR940347">
    <property type="protein sequence ID" value="CAI73187.1"/>
    <property type="molecule type" value="Genomic_DNA"/>
</dbReference>